<comment type="caution">
    <text evidence="2">The sequence shown here is derived from an EMBL/GenBank/DDBJ whole genome shotgun (WGS) entry which is preliminary data.</text>
</comment>
<protein>
    <submittedName>
        <fullName evidence="2">Uncharacterized protein</fullName>
    </submittedName>
</protein>
<gene>
    <name evidence="2" type="ORF">BpHYR1_005121</name>
</gene>
<evidence type="ECO:0000313" key="3">
    <source>
        <dbReference type="Proteomes" id="UP000276133"/>
    </source>
</evidence>
<dbReference type="EMBL" id="REGN01001038">
    <property type="protein sequence ID" value="RNA37486.1"/>
    <property type="molecule type" value="Genomic_DNA"/>
</dbReference>
<name>A0A3M7SP22_BRAPC</name>
<feature type="non-terminal residue" evidence="2">
    <location>
        <position position="1"/>
    </location>
</feature>
<keyword evidence="3" id="KW-1185">Reference proteome</keyword>
<feature type="region of interest" description="Disordered" evidence="1">
    <location>
        <begin position="30"/>
        <end position="58"/>
    </location>
</feature>
<dbReference type="AlphaFoldDB" id="A0A3M7SP22"/>
<evidence type="ECO:0000313" key="2">
    <source>
        <dbReference type="EMBL" id="RNA37486.1"/>
    </source>
</evidence>
<reference evidence="2 3" key="1">
    <citation type="journal article" date="2018" name="Sci. Rep.">
        <title>Genomic signatures of local adaptation to the degree of environmental predictability in rotifers.</title>
        <authorList>
            <person name="Franch-Gras L."/>
            <person name="Hahn C."/>
            <person name="Garcia-Roger E.M."/>
            <person name="Carmona M.J."/>
            <person name="Serra M."/>
            <person name="Gomez A."/>
        </authorList>
    </citation>
    <scope>NUCLEOTIDE SEQUENCE [LARGE SCALE GENOMIC DNA]</scope>
    <source>
        <strain evidence="2">HYR1</strain>
    </source>
</reference>
<feature type="compositionally biased region" description="Polar residues" evidence="1">
    <location>
        <begin position="211"/>
        <end position="232"/>
    </location>
</feature>
<dbReference type="Proteomes" id="UP000276133">
    <property type="component" value="Unassembled WGS sequence"/>
</dbReference>
<organism evidence="2 3">
    <name type="scientific">Brachionus plicatilis</name>
    <name type="common">Marine rotifer</name>
    <name type="synonym">Brachionus muelleri</name>
    <dbReference type="NCBI Taxonomy" id="10195"/>
    <lineage>
        <taxon>Eukaryota</taxon>
        <taxon>Metazoa</taxon>
        <taxon>Spiralia</taxon>
        <taxon>Gnathifera</taxon>
        <taxon>Rotifera</taxon>
        <taxon>Eurotatoria</taxon>
        <taxon>Monogononta</taxon>
        <taxon>Pseudotrocha</taxon>
        <taxon>Ploima</taxon>
        <taxon>Brachionidae</taxon>
        <taxon>Brachionus</taxon>
    </lineage>
</organism>
<evidence type="ECO:0000256" key="1">
    <source>
        <dbReference type="SAM" id="MobiDB-lite"/>
    </source>
</evidence>
<proteinExistence type="predicted"/>
<feature type="region of interest" description="Disordered" evidence="1">
    <location>
        <begin position="206"/>
        <end position="245"/>
    </location>
</feature>
<sequence length="267" mass="29401">EETFVQDSFGQITENKKSVYFDQNDIAPYRHREEPKAPVSPLSIGSVSDKVGHLESTKGDRRPLISIIKKTSTTSHKEDIKLVRPVSVISEEARSEPSTPRKLDKKESLIAEVLKQSAINSSQLSADDMRHTSYNQAIHTKKIEREAGVVKSLVESMSAPTDNLNISIISENSENSAVGSVNLLKQPSNASEQNVYGIQNLVASEDKRAQTLPSKMTGSATGSNPETIPNSSGEKETKAKKNIFGSIFRKKKGKYDVKTESKNKDKK</sequence>
<accession>A0A3M7SP22</accession>